<protein>
    <submittedName>
        <fullName evidence="1">Uncharacterized protein</fullName>
    </submittedName>
</protein>
<keyword evidence="2" id="KW-1185">Reference proteome</keyword>
<reference evidence="2" key="1">
    <citation type="journal article" date="2019" name="Int. J. Syst. Evol. Microbiol.">
        <title>The Global Catalogue of Microorganisms (GCM) 10K type strain sequencing project: providing services to taxonomists for standard genome sequencing and annotation.</title>
        <authorList>
            <consortium name="The Broad Institute Genomics Platform"/>
            <consortium name="The Broad Institute Genome Sequencing Center for Infectious Disease"/>
            <person name="Wu L."/>
            <person name="Ma J."/>
        </authorList>
    </citation>
    <scope>NUCLEOTIDE SEQUENCE [LARGE SCALE GENOMIC DNA]</scope>
    <source>
        <strain evidence="2">JCM 18283</strain>
    </source>
</reference>
<dbReference type="EMBL" id="BAABJI010000004">
    <property type="protein sequence ID" value="GAA4926969.1"/>
    <property type="molecule type" value="Genomic_DNA"/>
</dbReference>
<name>A0ABP9G3S1_9SPHI</name>
<accession>A0ABP9G3S1</accession>
<evidence type="ECO:0000313" key="1">
    <source>
        <dbReference type="EMBL" id="GAA4926969.1"/>
    </source>
</evidence>
<evidence type="ECO:0000313" key="2">
    <source>
        <dbReference type="Proteomes" id="UP001501436"/>
    </source>
</evidence>
<comment type="caution">
    <text evidence="1">The sequence shown here is derived from an EMBL/GenBank/DDBJ whole genome shotgun (WGS) entry which is preliminary data.</text>
</comment>
<organism evidence="1 2">
    <name type="scientific">Mucilaginibacter defluvii</name>
    <dbReference type="NCBI Taxonomy" id="1196019"/>
    <lineage>
        <taxon>Bacteria</taxon>
        <taxon>Pseudomonadati</taxon>
        <taxon>Bacteroidota</taxon>
        <taxon>Sphingobacteriia</taxon>
        <taxon>Sphingobacteriales</taxon>
        <taxon>Sphingobacteriaceae</taxon>
        <taxon>Mucilaginibacter</taxon>
    </lineage>
</organism>
<dbReference type="Proteomes" id="UP001501436">
    <property type="component" value="Unassembled WGS sequence"/>
</dbReference>
<sequence>MAYQSVQQTLLNKRLRSENNKIRAVVTNRYKVGAKGATELNYTFKLNGKFYKGHAYNESANVGDSLDILYLSDNPNLNKSYKCIHEK</sequence>
<gene>
    <name evidence="1" type="ORF">GCM10023313_34330</name>
</gene>
<proteinExistence type="predicted"/>